<keyword evidence="7" id="KW-1185">Reference proteome</keyword>
<evidence type="ECO:0000256" key="3">
    <source>
        <dbReference type="ARBA" id="ARBA00022989"/>
    </source>
</evidence>
<accession>A0A0D2J2V1</accession>
<protein>
    <submittedName>
        <fullName evidence="6">Rhinocladiella mackenziei CBS 650.93 unplaced genomic scaffold supercont1.5, whole genome shotgun sequence</fullName>
    </submittedName>
</protein>
<dbReference type="AlphaFoldDB" id="A0A0D2J2V1"/>
<proteinExistence type="predicted"/>
<dbReference type="VEuPathDB" id="FungiDB:Z518_06852"/>
<dbReference type="OrthoDB" id="6612291at2759"/>
<keyword evidence="3 5" id="KW-1133">Transmembrane helix</keyword>
<organism evidence="6 7">
    <name type="scientific">Rhinocladiella mackenziei CBS 650.93</name>
    <dbReference type="NCBI Taxonomy" id="1442369"/>
    <lineage>
        <taxon>Eukaryota</taxon>
        <taxon>Fungi</taxon>
        <taxon>Dikarya</taxon>
        <taxon>Ascomycota</taxon>
        <taxon>Pezizomycotina</taxon>
        <taxon>Eurotiomycetes</taxon>
        <taxon>Chaetothyriomycetidae</taxon>
        <taxon>Chaetothyriales</taxon>
        <taxon>Herpotrichiellaceae</taxon>
        <taxon>Rhinocladiella</taxon>
    </lineage>
</organism>
<feature type="transmembrane region" description="Helical" evidence="5">
    <location>
        <begin position="54"/>
        <end position="70"/>
    </location>
</feature>
<keyword evidence="2 5" id="KW-0812">Transmembrane</keyword>
<evidence type="ECO:0000256" key="1">
    <source>
        <dbReference type="ARBA" id="ARBA00004141"/>
    </source>
</evidence>
<dbReference type="InterPro" id="IPR050360">
    <property type="entry name" value="MFS_Sugar_Transporters"/>
</dbReference>
<dbReference type="SUPFAM" id="SSF103473">
    <property type="entry name" value="MFS general substrate transporter"/>
    <property type="match status" value="1"/>
</dbReference>
<dbReference type="Proteomes" id="UP000053617">
    <property type="component" value="Unassembled WGS sequence"/>
</dbReference>
<feature type="transmembrane region" description="Helical" evidence="5">
    <location>
        <begin position="23"/>
        <end position="42"/>
    </location>
</feature>
<dbReference type="PANTHER" id="PTHR48022">
    <property type="entry name" value="PLASTIDIC GLUCOSE TRANSPORTER 4"/>
    <property type="match status" value="1"/>
</dbReference>
<dbReference type="RefSeq" id="XP_013270436.1">
    <property type="nucleotide sequence ID" value="XM_013414982.1"/>
</dbReference>
<dbReference type="InterPro" id="IPR005828">
    <property type="entry name" value="MFS_sugar_transport-like"/>
</dbReference>
<dbReference type="PANTHER" id="PTHR48022:SF2">
    <property type="entry name" value="PLASTIDIC GLUCOSE TRANSPORTER 4"/>
    <property type="match status" value="1"/>
</dbReference>
<evidence type="ECO:0000313" key="7">
    <source>
        <dbReference type="Proteomes" id="UP000053617"/>
    </source>
</evidence>
<dbReference type="GO" id="GO:0016020">
    <property type="term" value="C:membrane"/>
    <property type="evidence" value="ECO:0007669"/>
    <property type="project" value="UniProtKB-SubCell"/>
</dbReference>
<reference evidence="6 7" key="1">
    <citation type="submission" date="2015-01" db="EMBL/GenBank/DDBJ databases">
        <title>The Genome Sequence of Rhinocladiella mackenzie CBS 650.93.</title>
        <authorList>
            <consortium name="The Broad Institute Genomics Platform"/>
            <person name="Cuomo C."/>
            <person name="de Hoog S."/>
            <person name="Gorbushina A."/>
            <person name="Stielow B."/>
            <person name="Teixiera M."/>
            <person name="Abouelleil A."/>
            <person name="Chapman S.B."/>
            <person name="Priest M."/>
            <person name="Young S.K."/>
            <person name="Wortman J."/>
            <person name="Nusbaum C."/>
            <person name="Birren B."/>
        </authorList>
    </citation>
    <scope>NUCLEOTIDE SEQUENCE [LARGE SCALE GENOMIC DNA]</scope>
    <source>
        <strain evidence="6 7">CBS 650.93</strain>
    </source>
</reference>
<evidence type="ECO:0000256" key="4">
    <source>
        <dbReference type="ARBA" id="ARBA00023136"/>
    </source>
</evidence>
<dbReference type="EMBL" id="KN847479">
    <property type="protein sequence ID" value="KIX03300.1"/>
    <property type="molecule type" value="Genomic_DNA"/>
</dbReference>
<dbReference type="InterPro" id="IPR036259">
    <property type="entry name" value="MFS_trans_sf"/>
</dbReference>
<name>A0A0D2J2V1_9EURO</name>
<evidence type="ECO:0000256" key="2">
    <source>
        <dbReference type="ARBA" id="ARBA00022692"/>
    </source>
</evidence>
<evidence type="ECO:0000256" key="5">
    <source>
        <dbReference type="SAM" id="Phobius"/>
    </source>
</evidence>
<dbReference type="HOGENOM" id="CLU_1152300_0_0_1"/>
<keyword evidence="4 5" id="KW-0472">Membrane</keyword>
<dbReference type="GeneID" id="25294923"/>
<gene>
    <name evidence="6" type="ORF">Z518_06852</name>
</gene>
<sequence>MDAFTRKFGVYSGKTGKYALESYFLSLLNSLTYIGFAFGLVTGNYISRRWGRKICMFTMCIWAVVGAIILTTSQHKEQANCCICLGQLVQSLICRGPRGIQDDRAWRIPLGLFFIVPSITAVGVWFMDESLRWLLMKGREEDARASLQALREGKFTQTQIDAELEEQKLILAIDEGKGRIVEIFRGFNMKRTLIVVGVDVFLQLTGQNFSSVYGTIFIKSIGTVNPFTMASVTSLSISSRL</sequence>
<feature type="transmembrane region" description="Helical" evidence="5">
    <location>
        <begin position="106"/>
        <end position="127"/>
    </location>
</feature>
<evidence type="ECO:0000313" key="6">
    <source>
        <dbReference type="EMBL" id="KIX03300.1"/>
    </source>
</evidence>
<dbReference type="GO" id="GO:0005351">
    <property type="term" value="F:carbohydrate:proton symporter activity"/>
    <property type="evidence" value="ECO:0007669"/>
    <property type="project" value="TreeGrafter"/>
</dbReference>
<dbReference type="Gene3D" id="1.20.1250.20">
    <property type="entry name" value="MFS general substrate transporter like domains"/>
    <property type="match status" value="2"/>
</dbReference>
<comment type="subcellular location">
    <subcellularLocation>
        <location evidence="1">Membrane</location>
        <topology evidence="1">Multi-pass membrane protein</topology>
    </subcellularLocation>
</comment>
<dbReference type="Pfam" id="PF00083">
    <property type="entry name" value="Sugar_tr"/>
    <property type="match status" value="1"/>
</dbReference>